<comment type="catalytic activity">
    <reaction evidence="10 11">
        <text>L-arginyl-[protein] + NAD(+) = N(omega)-(ADP-D-ribosyl)-L-arginyl-[protein] + nicotinamide + H(+)</text>
        <dbReference type="Rhea" id="RHEA:19149"/>
        <dbReference type="Rhea" id="RHEA-COMP:10532"/>
        <dbReference type="Rhea" id="RHEA-COMP:15087"/>
        <dbReference type="ChEBI" id="CHEBI:15378"/>
        <dbReference type="ChEBI" id="CHEBI:17154"/>
        <dbReference type="ChEBI" id="CHEBI:29965"/>
        <dbReference type="ChEBI" id="CHEBI:57540"/>
        <dbReference type="ChEBI" id="CHEBI:142554"/>
        <dbReference type="EC" id="2.4.2.31"/>
    </reaction>
</comment>
<evidence type="ECO:0000256" key="2">
    <source>
        <dbReference type="ARBA" id="ARBA00009558"/>
    </source>
</evidence>
<dbReference type="GO" id="GO:0106274">
    <property type="term" value="F:NAD+-protein-arginine ADP-ribosyltransferase activity"/>
    <property type="evidence" value="ECO:0007669"/>
    <property type="project" value="UniProtKB-EC"/>
</dbReference>
<dbReference type="Pfam" id="PF01129">
    <property type="entry name" value="ART"/>
    <property type="match status" value="1"/>
</dbReference>
<dbReference type="EC" id="2.4.2.31" evidence="11"/>
<name>A0A484DCX6_PERFV</name>
<keyword evidence="12" id="KW-0472">Membrane</keyword>
<reference evidence="13 14" key="1">
    <citation type="submission" date="2019-01" db="EMBL/GenBank/DDBJ databases">
        <title>A chromosome-scale genome assembly of the yellow perch, Perca flavescens.</title>
        <authorList>
            <person name="Feron R."/>
            <person name="Morvezen R."/>
            <person name="Bestin A."/>
            <person name="Haffray P."/>
            <person name="Klopp C."/>
            <person name="Zahm M."/>
            <person name="Cabau C."/>
            <person name="Roques C."/>
            <person name="Donnadieu C."/>
            <person name="Bouchez O."/>
            <person name="Christie M."/>
            <person name="Larson W."/>
            <person name="Guiguen Y."/>
        </authorList>
    </citation>
    <scope>NUCLEOTIDE SEQUENCE [LARGE SCALE GENOMIC DNA]</scope>
    <source>
        <strain evidence="13">YP-PL-M2</strain>
        <tissue evidence="13">Blood</tissue>
    </source>
</reference>
<evidence type="ECO:0000256" key="9">
    <source>
        <dbReference type="ARBA" id="ARBA00023026"/>
    </source>
</evidence>
<evidence type="ECO:0000256" key="3">
    <source>
        <dbReference type="ARBA" id="ARBA00022525"/>
    </source>
</evidence>
<keyword evidence="4" id="KW-0800">Toxin</keyword>
<evidence type="ECO:0000313" key="14">
    <source>
        <dbReference type="Proteomes" id="UP000295070"/>
    </source>
</evidence>
<dbReference type="GO" id="GO:0016779">
    <property type="term" value="F:nucleotidyltransferase activity"/>
    <property type="evidence" value="ECO:0007669"/>
    <property type="project" value="UniProtKB-KW"/>
</dbReference>
<evidence type="ECO:0000256" key="10">
    <source>
        <dbReference type="ARBA" id="ARBA00047597"/>
    </source>
</evidence>
<keyword evidence="12" id="KW-0812">Transmembrane</keyword>
<evidence type="ECO:0000256" key="7">
    <source>
        <dbReference type="ARBA" id="ARBA00022695"/>
    </source>
</evidence>
<dbReference type="PANTHER" id="PTHR10339">
    <property type="entry name" value="ADP-RIBOSYLTRANSFERASE"/>
    <property type="match status" value="1"/>
</dbReference>
<protein>
    <recommendedName>
        <fullName evidence="11">NAD(P)(+)--arginine ADP-ribosyltransferase</fullName>
        <ecNumber evidence="11">2.4.2.31</ecNumber>
    </recommendedName>
    <alternativeName>
        <fullName evidence="11">Mono(ADP-ribosyl)transferase</fullName>
    </alternativeName>
</protein>
<keyword evidence="11" id="KW-0520">NAD</keyword>
<evidence type="ECO:0000256" key="4">
    <source>
        <dbReference type="ARBA" id="ARBA00022656"/>
    </source>
</evidence>
<sequence>MSQQWLRRPWVSFLVFVVAMVIIFTIKEACKSAAVAGAKTGENSVLPLDMAENSVDDMYDGCKEDMKKRVTKDLENEKNKDNNFKAVWDRDKEEVNYAAKTSV</sequence>
<gene>
    <name evidence="13" type="ORF">EPR50_G00055440</name>
</gene>
<evidence type="ECO:0000256" key="12">
    <source>
        <dbReference type="SAM" id="Phobius"/>
    </source>
</evidence>
<proteinExistence type="inferred from homology"/>
<evidence type="ECO:0000256" key="11">
    <source>
        <dbReference type="RuleBase" id="RU361228"/>
    </source>
</evidence>
<dbReference type="GO" id="GO:0005576">
    <property type="term" value="C:extracellular region"/>
    <property type="evidence" value="ECO:0007669"/>
    <property type="project" value="UniProtKB-SubCell"/>
</dbReference>
<dbReference type="Gene3D" id="3.90.176.10">
    <property type="entry name" value="Toxin ADP-ribosyltransferase, Chain A, domain 1"/>
    <property type="match status" value="1"/>
</dbReference>
<keyword evidence="5 11" id="KW-0328">Glycosyltransferase</keyword>
<keyword evidence="8 11" id="KW-0521">NADP</keyword>
<dbReference type="InterPro" id="IPR050999">
    <property type="entry name" value="ADP-ribosyltransferase_ARG"/>
</dbReference>
<dbReference type="GO" id="GO:0003950">
    <property type="term" value="F:NAD+ poly-ADP-ribosyltransferase activity"/>
    <property type="evidence" value="ECO:0007669"/>
    <property type="project" value="TreeGrafter"/>
</dbReference>
<comment type="similarity">
    <text evidence="2 11">Belongs to the Arg-specific ADP-ribosyltransferase family.</text>
</comment>
<dbReference type="SUPFAM" id="SSF56399">
    <property type="entry name" value="ADP-ribosylation"/>
    <property type="match status" value="1"/>
</dbReference>
<keyword evidence="14" id="KW-1185">Reference proteome</keyword>
<evidence type="ECO:0000256" key="6">
    <source>
        <dbReference type="ARBA" id="ARBA00022679"/>
    </source>
</evidence>
<accession>A0A484DCX6</accession>
<dbReference type="EMBL" id="SCKG01000005">
    <property type="protein sequence ID" value="TDH13191.1"/>
    <property type="molecule type" value="Genomic_DNA"/>
</dbReference>
<keyword evidence="9" id="KW-0843">Virulence</keyword>
<dbReference type="AlphaFoldDB" id="A0A484DCX6"/>
<dbReference type="Proteomes" id="UP000295070">
    <property type="component" value="Chromosome 5"/>
</dbReference>
<dbReference type="PANTHER" id="PTHR10339:SF25">
    <property type="entry name" value="SECRETED EXOENZYME S"/>
    <property type="match status" value="1"/>
</dbReference>
<dbReference type="GO" id="GO:0090729">
    <property type="term" value="F:toxin activity"/>
    <property type="evidence" value="ECO:0007669"/>
    <property type="project" value="UniProtKB-KW"/>
</dbReference>
<keyword evidence="12" id="KW-1133">Transmembrane helix</keyword>
<comment type="caution">
    <text evidence="13">The sequence shown here is derived from an EMBL/GenBank/DDBJ whole genome shotgun (WGS) entry which is preliminary data.</text>
</comment>
<dbReference type="InterPro" id="IPR000768">
    <property type="entry name" value="ART"/>
</dbReference>
<evidence type="ECO:0000313" key="13">
    <source>
        <dbReference type="EMBL" id="TDH13191.1"/>
    </source>
</evidence>
<keyword evidence="6 11" id="KW-0808">Transferase</keyword>
<keyword evidence="7" id="KW-0548">Nucleotidyltransferase</keyword>
<feature type="transmembrane region" description="Helical" evidence="12">
    <location>
        <begin position="9"/>
        <end position="26"/>
    </location>
</feature>
<comment type="subcellular location">
    <subcellularLocation>
        <location evidence="1">Secreted</location>
    </subcellularLocation>
</comment>
<organism evidence="13 14">
    <name type="scientific">Perca flavescens</name>
    <name type="common">American yellow perch</name>
    <name type="synonym">Morone flavescens</name>
    <dbReference type="NCBI Taxonomy" id="8167"/>
    <lineage>
        <taxon>Eukaryota</taxon>
        <taxon>Metazoa</taxon>
        <taxon>Chordata</taxon>
        <taxon>Craniata</taxon>
        <taxon>Vertebrata</taxon>
        <taxon>Euteleostomi</taxon>
        <taxon>Actinopterygii</taxon>
        <taxon>Neopterygii</taxon>
        <taxon>Teleostei</taxon>
        <taxon>Neoteleostei</taxon>
        <taxon>Acanthomorphata</taxon>
        <taxon>Eupercaria</taxon>
        <taxon>Perciformes</taxon>
        <taxon>Percoidei</taxon>
        <taxon>Percidae</taxon>
        <taxon>Percinae</taxon>
        <taxon>Perca</taxon>
    </lineage>
</organism>
<evidence type="ECO:0000256" key="1">
    <source>
        <dbReference type="ARBA" id="ARBA00004613"/>
    </source>
</evidence>
<evidence type="ECO:0000256" key="5">
    <source>
        <dbReference type="ARBA" id="ARBA00022676"/>
    </source>
</evidence>
<keyword evidence="3" id="KW-0964">Secreted</keyword>
<evidence type="ECO:0000256" key="8">
    <source>
        <dbReference type="ARBA" id="ARBA00022857"/>
    </source>
</evidence>